<dbReference type="RefSeq" id="WP_135075685.1">
    <property type="nucleotide sequence ID" value="NZ_CP038267.1"/>
</dbReference>
<evidence type="ECO:0000259" key="1">
    <source>
        <dbReference type="Pfam" id="PF12697"/>
    </source>
</evidence>
<dbReference type="SUPFAM" id="SSF53474">
    <property type="entry name" value="alpha/beta-Hydrolases"/>
    <property type="match status" value="1"/>
</dbReference>
<gene>
    <name evidence="2" type="ORF">EXE57_07220</name>
</gene>
<dbReference type="OrthoDB" id="495620at2"/>
<dbReference type="KEGG" id="noy:EXE57_07220"/>
<dbReference type="InterPro" id="IPR050266">
    <property type="entry name" value="AB_hydrolase_sf"/>
</dbReference>
<dbReference type="AlphaFoldDB" id="A0A4P7GK02"/>
<dbReference type="GO" id="GO:0016787">
    <property type="term" value="F:hydrolase activity"/>
    <property type="evidence" value="ECO:0007669"/>
    <property type="project" value="UniProtKB-KW"/>
</dbReference>
<dbReference type="Pfam" id="PF12697">
    <property type="entry name" value="Abhydrolase_6"/>
    <property type="match status" value="1"/>
</dbReference>
<keyword evidence="3" id="KW-1185">Reference proteome</keyword>
<dbReference type="Proteomes" id="UP000294894">
    <property type="component" value="Chromosome"/>
</dbReference>
<dbReference type="GO" id="GO:0016020">
    <property type="term" value="C:membrane"/>
    <property type="evidence" value="ECO:0007669"/>
    <property type="project" value="TreeGrafter"/>
</dbReference>
<dbReference type="InterPro" id="IPR000073">
    <property type="entry name" value="AB_hydrolase_1"/>
</dbReference>
<feature type="domain" description="AB hydrolase-1" evidence="1">
    <location>
        <begin position="17"/>
        <end position="253"/>
    </location>
</feature>
<name>A0A4P7GK02_9ACTN</name>
<evidence type="ECO:0000313" key="3">
    <source>
        <dbReference type="Proteomes" id="UP000294894"/>
    </source>
</evidence>
<protein>
    <submittedName>
        <fullName evidence="2">Alpha/beta hydrolase</fullName>
    </submittedName>
</protein>
<keyword evidence="2" id="KW-0378">Hydrolase</keyword>
<evidence type="ECO:0000313" key="2">
    <source>
        <dbReference type="EMBL" id="QBR92094.1"/>
    </source>
</evidence>
<dbReference type="PRINTS" id="PR00111">
    <property type="entry name" value="ABHYDROLASE"/>
</dbReference>
<reference evidence="2 3" key="1">
    <citation type="submission" date="2019-03" db="EMBL/GenBank/DDBJ databases">
        <title>Three New Species of Nocardioides, Nocardioides euryhalodurans sp. nov., Nocardioides seonyuensis sp. nov. and Nocardioides eburneoflavus sp. nov., Iolated from Soil.</title>
        <authorList>
            <person name="Roh S.G."/>
            <person name="Lee C."/>
            <person name="Kim M.-K."/>
            <person name="Kim S.B."/>
        </authorList>
    </citation>
    <scope>NUCLEOTIDE SEQUENCE [LARGE SCALE GENOMIC DNA]</scope>
    <source>
        <strain evidence="2 3">MMS17-SY117</strain>
    </source>
</reference>
<dbReference type="PANTHER" id="PTHR43798:SF33">
    <property type="entry name" value="HYDROLASE, PUTATIVE (AFU_ORTHOLOGUE AFUA_2G14860)-RELATED"/>
    <property type="match status" value="1"/>
</dbReference>
<dbReference type="InterPro" id="IPR029058">
    <property type="entry name" value="AB_hydrolase_fold"/>
</dbReference>
<organism evidence="2 3">
    <name type="scientific">Nocardioides euryhalodurans</name>
    <dbReference type="NCBI Taxonomy" id="2518370"/>
    <lineage>
        <taxon>Bacteria</taxon>
        <taxon>Bacillati</taxon>
        <taxon>Actinomycetota</taxon>
        <taxon>Actinomycetes</taxon>
        <taxon>Propionibacteriales</taxon>
        <taxon>Nocardioidaceae</taxon>
        <taxon>Nocardioides</taxon>
    </lineage>
</organism>
<dbReference type="PRINTS" id="PR00412">
    <property type="entry name" value="EPOXHYDRLASE"/>
</dbReference>
<accession>A0A4P7GK02</accession>
<dbReference type="PANTHER" id="PTHR43798">
    <property type="entry name" value="MONOACYLGLYCEROL LIPASE"/>
    <property type="match status" value="1"/>
</dbReference>
<dbReference type="EMBL" id="CP038267">
    <property type="protein sequence ID" value="QBR92094.1"/>
    <property type="molecule type" value="Genomic_DNA"/>
</dbReference>
<dbReference type="Gene3D" id="3.40.50.1820">
    <property type="entry name" value="alpha/beta hydrolase"/>
    <property type="match status" value="1"/>
</dbReference>
<sequence>MPSLAFDRAGPTGSVPVLLVHAGVADRRMWESFWGELTARRDVLRVDLRGFGESTERPEGELAPHRDVLDVLAAEGIDAVHVVGASFGAGVAAEVAVTDPARVRSLLLAAPGGSLIPEMTDQLRAFATAENTALASGDLAAAVEANLATWVDGPGQRSDRVDPQARALVGEMQRRAFELTDGWDDVEEAELDPPLLERLGEIGVPTLVLSGGLDVDAIADAAARVLAGVPHSREVLWPEAAHLPSLERPEEFTRLLLDWLDEVG</sequence>
<dbReference type="InterPro" id="IPR000639">
    <property type="entry name" value="Epox_hydrolase-like"/>
</dbReference>
<proteinExistence type="predicted"/>